<dbReference type="CDD" id="cd16922">
    <property type="entry name" value="HATPase_EvgS-ArcB-TorS-like"/>
    <property type="match status" value="1"/>
</dbReference>
<evidence type="ECO:0000256" key="1">
    <source>
        <dbReference type="ARBA" id="ARBA00000085"/>
    </source>
</evidence>
<dbReference type="AlphaFoldDB" id="A0A437QFC3"/>
<evidence type="ECO:0000256" key="8">
    <source>
        <dbReference type="ARBA" id="ARBA00023012"/>
    </source>
</evidence>
<dbReference type="Gene3D" id="3.30.565.10">
    <property type="entry name" value="Histidine kinase-like ATPase, C-terminal domain"/>
    <property type="match status" value="1"/>
</dbReference>
<feature type="domain" description="Histidine kinase" evidence="14">
    <location>
        <begin position="853"/>
        <end position="1084"/>
    </location>
</feature>
<evidence type="ECO:0000256" key="10">
    <source>
        <dbReference type="ARBA" id="ARBA00068150"/>
    </source>
</evidence>
<keyword evidence="3 11" id="KW-0597">Phosphoprotein</keyword>
<sequence length="1228" mass="135328">MQGSAPGVSPSPFNSCCRKLWLWLCLSLLIAGSAAVSASENGLPLLKNYKPKAYNAGTQNWAIVQDQRGILYVGNNVGVLEFDGVQWQTIQTSNQSVVRSLAVGPDGRIFVGAKGDLGFIDPAVGPHFVSWTERIPEQYRDFSDIRQTFVTPEGVMFVSRRDVFLINEQQVHTWRSDSNFGKAFQIDNKILIVDAALGLLQFIDGKLQPVAGTSTLVSKNIFVIEAWHDKQLLIGCRNTGFFLLDEQGLRPFATDIDNRLQQALLYNSKRLRNGLLAIATVRDGVFLLNEQGKLLNHLNINSGLLNDNVRAMYEDPQQGLWLALDHGLARVEASSAISLYNHVTGLTGNVHALHRHQQHLYAGTSQGLFRLESSSGKQSAFVQLPQLKFQTWDLASVGDDLLVANNKGVYLLADEQALPLLSLPVSSKVLLQSKQQPQRVWIGLQNGLMSLRKTAAGWQAESAIDGLAGNINSLVETAAGELWVGSLAHGVYRLQLPPAAADQERPAPIITHFGEVHGLPSDNRNSVSILDQQLLISTVRGLYRFDSANQRFSPDSAYQSLFTDQPWVRSPSRDSQGRLWMLTWSNQTGERQAGAAVPVAAAHTSAVSGSAGSDTAASPTNLQWTTAPLYPLADTPLDEILIEADDVIWFGGAEGIFRFAAAKNQPGPAANQHFPPLIRRVQHQGEPLAQLAGKPLQLSASQNSLRLEYTVPRFGHLDTMLFRVKLNGFESDWSRWSNETYRDYTNLPAGRYQFEVQYKNAIGDISTASPYQLQIVSPWYLRWWAVVSYLLLIALGVLSVMRWRLNLALREQQRLSLLVNERTQHLENTMQMLEQAKTKAEAAAQAKSEFLANMSHEIRTPMNAIIGFSQLAQNTESFAEQQLYLSKITNSSKILLSIINDILDFSKVEAGKLELEKVRFRLSDMLQQVRDLFIEQSRQKRLELQFSVEPGVPDFLVGDPLRLSQVLVNLLSNAVKFTGTGQVTLTVDHCADLTKSAQTGEGYHDEIWLQFAVKDTGIGLTQEQCDNLFQAFSQADSSTSRKYGGTGLGLSIAQRLVGLMGGSIQVQSEVGIGSTFSFSARCYTATAVAQNPGQQPLVTAPSGTAATGEPGLVLLVEDNSYNQTLARIILQHAGFAVNIAENGAQALDMLAEQPYQLVLMDVHMPVMDGYTATRAIRAQAQFARLPVIALTAHVTADFHQECLDAGMNDFVTKPIDARTLLEKVREWV</sequence>
<dbReference type="FunFam" id="3.30.565.10:FF:000010">
    <property type="entry name" value="Sensor histidine kinase RcsC"/>
    <property type="match status" value="1"/>
</dbReference>
<dbReference type="PANTHER" id="PTHR45339:SF1">
    <property type="entry name" value="HYBRID SIGNAL TRANSDUCTION HISTIDINE KINASE J"/>
    <property type="match status" value="1"/>
</dbReference>
<dbReference type="Pfam" id="PF00512">
    <property type="entry name" value="HisKA"/>
    <property type="match status" value="1"/>
</dbReference>
<evidence type="ECO:0000313" key="17">
    <source>
        <dbReference type="Proteomes" id="UP000283077"/>
    </source>
</evidence>
<dbReference type="SUPFAM" id="SSF52172">
    <property type="entry name" value="CheY-like"/>
    <property type="match status" value="1"/>
</dbReference>
<dbReference type="SUPFAM" id="SSF55874">
    <property type="entry name" value="ATPase domain of HSP90 chaperone/DNA topoisomerase II/histidine kinase"/>
    <property type="match status" value="1"/>
</dbReference>
<dbReference type="InterPro" id="IPR011123">
    <property type="entry name" value="Y_Y_Y"/>
</dbReference>
<dbReference type="SMART" id="SM00448">
    <property type="entry name" value="REC"/>
    <property type="match status" value="1"/>
</dbReference>
<dbReference type="InterPro" id="IPR011006">
    <property type="entry name" value="CheY-like_superfamily"/>
</dbReference>
<dbReference type="Pfam" id="PF07495">
    <property type="entry name" value="Y_Y_Y"/>
    <property type="match status" value="1"/>
</dbReference>
<keyword evidence="6 16" id="KW-0418">Kinase</keyword>
<dbReference type="InterPro" id="IPR003594">
    <property type="entry name" value="HATPase_dom"/>
</dbReference>
<dbReference type="InterPro" id="IPR004358">
    <property type="entry name" value="Sig_transdc_His_kin-like_C"/>
</dbReference>
<comment type="catalytic activity">
    <reaction evidence="1">
        <text>ATP + protein L-histidine = ADP + protein N-phospho-L-histidine.</text>
        <dbReference type="EC" id="2.7.13.3"/>
    </reaction>
</comment>
<keyword evidence="12" id="KW-0175">Coiled coil</keyword>
<dbReference type="Proteomes" id="UP000283077">
    <property type="component" value="Unassembled WGS sequence"/>
</dbReference>
<dbReference type="InterPro" id="IPR015943">
    <property type="entry name" value="WD40/YVTN_repeat-like_dom_sf"/>
</dbReference>
<gene>
    <name evidence="16" type="ORF">EOE67_17650</name>
</gene>
<evidence type="ECO:0000256" key="5">
    <source>
        <dbReference type="ARBA" id="ARBA00022741"/>
    </source>
</evidence>
<dbReference type="InterPro" id="IPR036890">
    <property type="entry name" value="HATPase_C_sf"/>
</dbReference>
<evidence type="ECO:0000256" key="7">
    <source>
        <dbReference type="ARBA" id="ARBA00022840"/>
    </source>
</evidence>
<dbReference type="PROSITE" id="PS50109">
    <property type="entry name" value="HIS_KIN"/>
    <property type="match status" value="1"/>
</dbReference>
<keyword evidence="4" id="KW-0808">Transferase</keyword>
<proteinExistence type="predicted"/>
<evidence type="ECO:0000259" key="15">
    <source>
        <dbReference type="PROSITE" id="PS50110"/>
    </source>
</evidence>
<feature type="chain" id="PRO_5019574301" description="Sensory/regulatory protein RpfC" evidence="13">
    <location>
        <begin position="39"/>
        <end position="1228"/>
    </location>
</feature>
<dbReference type="EC" id="2.7.13.3" evidence="2"/>
<reference evidence="16 17" key="1">
    <citation type="submission" date="2019-01" db="EMBL/GenBank/DDBJ databases">
        <authorList>
            <person name="Chen W.-M."/>
        </authorList>
    </citation>
    <scope>NUCLEOTIDE SEQUENCE [LARGE SCALE GENOMIC DNA]</scope>
    <source>
        <strain evidence="16 17">KYPC3</strain>
    </source>
</reference>
<keyword evidence="8" id="KW-0902">Two-component regulatory system</keyword>
<dbReference type="PROSITE" id="PS50110">
    <property type="entry name" value="RESPONSE_REGULATORY"/>
    <property type="match status" value="1"/>
</dbReference>
<dbReference type="GO" id="GO:0005524">
    <property type="term" value="F:ATP binding"/>
    <property type="evidence" value="ECO:0007669"/>
    <property type="project" value="UniProtKB-KW"/>
</dbReference>
<evidence type="ECO:0000256" key="3">
    <source>
        <dbReference type="ARBA" id="ARBA00022553"/>
    </source>
</evidence>
<evidence type="ECO:0000256" key="13">
    <source>
        <dbReference type="SAM" id="SignalP"/>
    </source>
</evidence>
<dbReference type="PANTHER" id="PTHR45339">
    <property type="entry name" value="HYBRID SIGNAL TRANSDUCTION HISTIDINE KINASE J"/>
    <property type="match status" value="1"/>
</dbReference>
<dbReference type="SMART" id="SM00387">
    <property type="entry name" value="HATPase_c"/>
    <property type="match status" value="1"/>
</dbReference>
<dbReference type="EMBL" id="SACS01000024">
    <property type="protein sequence ID" value="RVU33279.1"/>
    <property type="molecule type" value="Genomic_DNA"/>
</dbReference>
<evidence type="ECO:0000256" key="9">
    <source>
        <dbReference type="ARBA" id="ARBA00064003"/>
    </source>
</evidence>
<dbReference type="InterPro" id="IPR005467">
    <property type="entry name" value="His_kinase_dom"/>
</dbReference>
<dbReference type="SUPFAM" id="SSF63829">
    <property type="entry name" value="Calcium-dependent phosphotriesterase"/>
    <property type="match status" value="2"/>
</dbReference>
<dbReference type="InterPro" id="IPR036097">
    <property type="entry name" value="HisK_dim/P_sf"/>
</dbReference>
<dbReference type="SMART" id="SM00388">
    <property type="entry name" value="HisKA"/>
    <property type="match status" value="1"/>
</dbReference>
<dbReference type="CDD" id="cd00082">
    <property type="entry name" value="HisKA"/>
    <property type="match status" value="1"/>
</dbReference>
<dbReference type="SUPFAM" id="SSF47384">
    <property type="entry name" value="Homodimeric domain of signal transducing histidine kinase"/>
    <property type="match status" value="1"/>
</dbReference>
<dbReference type="PRINTS" id="PR00344">
    <property type="entry name" value="BCTRLSENSOR"/>
</dbReference>
<evidence type="ECO:0000256" key="4">
    <source>
        <dbReference type="ARBA" id="ARBA00022679"/>
    </source>
</evidence>
<dbReference type="InterPro" id="IPR001789">
    <property type="entry name" value="Sig_transdc_resp-reg_receiver"/>
</dbReference>
<dbReference type="FunFam" id="1.10.287.130:FF:000002">
    <property type="entry name" value="Two-component osmosensing histidine kinase"/>
    <property type="match status" value="1"/>
</dbReference>
<dbReference type="Pfam" id="PF00072">
    <property type="entry name" value="Response_reg"/>
    <property type="match status" value="1"/>
</dbReference>
<dbReference type="RefSeq" id="WP_127700652.1">
    <property type="nucleotide sequence ID" value="NZ_SACS01000024.1"/>
</dbReference>
<dbReference type="GO" id="GO:0000155">
    <property type="term" value="F:phosphorelay sensor kinase activity"/>
    <property type="evidence" value="ECO:0007669"/>
    <property type="project" value="InterPro"/>
</dbReference>
<evidence type="ECO:0000313" key="16">
    <source>
        <dbReference type="EMBL" id="RVU33279.1"/>
    </source>
</evidence>
<dbReference type="Gene3D" id="2.130.10.10">
    <property type="entry name" value="YVTN repeat-like/Quinoprotein amine dehydrogenase"/>
    <property type="match status" value="2"/>
</dbReference>
<name>A0A437QFC3_9GAMM</name>
<dbReference type="Gene3D" id="1.10.287.130">
    <property type="match status" value="1"/>
</dbReference>
<evidence type="ECO:0000259" key="14">
    <source>
        <dbReference type="PROSITE" id="PS50109"/>
    </source>
</evidence>
<dbReference type="InterPro" id="IPR013783">
    <property type="entry name" value="Ig-like_fold"/>
</dbReference>
<feature type="domain" description="Response regulatory" evidence="15">
    <location>
        <begin position="1112"/>
        <end position="1228"/>
    </location>
</feature>
<protein>
    <recommendedName>
        <fullName evidence="10">Sensory/regulatory protein RpfC</fullName>
        <ecNumber evidence="2">2.7.13.3</ecNumber>
    </recommendedName>
</protein>
<dbReference type="Pfam" id="PF02518">
    <property type="entry name" value="HATPase_c"/>
    <property type="match status" value="1"/>
</dbReference>
<feature type="coiled-coil region" evidence="12">
    <location>
        <begin position="823"/>
        <end position="853"/>
    </location>
</feature>
<keyword evidence="7" id="KW-0067">ATP-binding</keyword>
<comment type="subunit">
    <text evidence="9">At low DSF concentrations, interacts with RpfF.</text>
</comment>
<dbReference type="Gene3D" id="2.60.40.10">
    <property type="entry name" value="Immunoglobulins"/>
    <property type="match status" value="1"/>
</dbReference>
<comment type="caution">
    <text evidence="16">The sequence shown here is derived from an EMBL/GenBank/DDBJ whole genome shotgun (WGS) entry which is preliminary data.</text>
</comment>
<keyword evidence="17" id="KW-1185">Reference proteome</keyword>
<keyword evidence="13" id="KW-0732">Signal</keyword>
<evidence type="ECO:0000256" key="11">
    <source>
        <dbReference type="PROSITE-ProRule" id="PRU00169"/>
    </source>
</evidence>
<dbReference type="CDD" id="cd17546">
    <property type="entry name" value="REC_hyHK_CKI1_RcsC-like"/>
    <property type="match status" value="1"/>
</dbReference>
<feature type="modified residue" description="4-aspartylphosphate" evidence="11">
    <location>
        <position position="1161"/>
    </location>
</feature>
<dbReference type="OrthoDB" id="9810730at2"/>
<feature type="signal peptide" evidence="13">
    <location>
        <begin position="1"/>
        <end position="38"/>
    </location>
</feature>
<accession>A0A437QFC3</accession>
<dbReference type="Gene3D" id="3.40.50.2300">
    <property type="match status" value="1"/>
</dbReference>
<evidence type="ECO:0000256" key="12">
    <source>
        <dbReference type="SAM" id="Coils"/>
    </source>
</evidence>
<evidence type="ECO:0000256" key="2">
    <source>
        <dbReference type="ARBA" id="ARBA00012438"/>
    </source>
</evidence>
<organism evidence="16 17">
    <name type="scientific">Rheinheimera riviphila</name>
    <dbReference type="NCBI Taxonomy" id="1834037"/>
    <lineage>
        <taxon>Bacteria</taxon>
        <taxon>Pseudomonadati</taxon>
        <taxon>Pseudomonadota</taxon>
        <taxon>Gammaproteobacteria</taxon>
        <taxon>Chromatiales</taxon>
        <taxon>Chromatiaceae</taxon>
        <taxon>Rheinheimera</taxon>
    </lineage>
</organism>
<evidence type="ECO:0000256" key="6">
    <source>
        <dbReference type="ARBA" id="ARBA00022777"/>
    </source>
</evidence>
<dbReference type="InterPro" id="IPR003661">
    <property type="entry name" value="HisK_dim/P_dom"/>
</dbReference>
<keyword evidence="5" id="KW-0547">Nucleotide-binding</keyword>